<dbReference type="InterPro" id="IPR006119">
    <property type="entry name" value="Resolv_N"/>
</dbReference>
<evidence type="ECO:0000313" key="6">
    <source>
        <dbReference type="Proteomes" id="UP000037566"/>
    </source>
</evidence>
<dbReference type="OrthoDB" id="2290206at2"/>
<dbReference type="GO" id="GO:0003677">
    <property type="term" value="F:DNA binding"/>
    <property type="evidence" value="ECO:0007669"/>
    <property type="project" value="UniProtKB-KW"/>
</dbReference>
<keyword evidence="6" id="KW-1185">Reference proteome</keyword>
<sequence>MMLIGYARENAEEATLLQQVEALRKAGCNKIYEEKVPTLSRDWPILGDVLTELSSDDTLVVYSLDRLAWSTPHLLEVADRLREKGAGLRSLCEPWADTTVPYGKMILGVFAGIAEFERALSRNLTETGRKRAKERGVHLGRPAKLSAEQIATIRKLVRDENLSISEVAARFGVHKATIYRAVTNNK</sequence>
<dbReference type="EMBL" id="LHUQ01000098">
    <property type="protein sequence ID" value="KON62611.1"/>
    <property type="molecule type" value="Genomic_DNA"/>
</dbReference>
<proteinExistence type="inferred from homology"/>
<dbReference type="STRING" id="33995.KOEU_39020"/>
<dbReference type="CDD" id="cd03768">
    <property type="entry name" value="SR_ResInv"/>
    <property type="match status" value="1"/>
</dbReference>
<accession>A0A0M0ECE1</accession>
<dbReference type="PROSITE" id="PS51736">
    <property type="entry name" value="RECOMBINASES_3"/>
    <property type="match status" value="1"/>
</dbReference>
<dbReference type="RefSeq" id="WP_010517544.1">
    <property type="nucleotide sequence ID" value="NZ_LHUQ01000098.1"/>
</dbReference>
<dbReference type="Gene3D" id="3.40.50.1390">
    <property type="entry name" value="Resolvase, N-terminal catalytic domain"/>
    <property type="match status" value="1"/>
</dbReference>
<comment type="similarity">
    <text evidence="1">Belongs to the site-specific recombinase resolvase family.</text>
</comment>
<dbReference type="PANTHER" id="PTHR30461:SF2">
    <property type="entry name" value="SERINE RECOMBINASE PINE-RELATED"/>
    <property type="match status" value="1"/>
</dbReference>
<evidence type="ECO:0000256" key="2">
    <source>
        <dbReference type="ARBA" id="ARBA00023125"/>
    </source>
</evidence>
<keyword evidence="3" id="KW-0233">DNA recombination</keyword>
<dbReference type="CDD" id="cd00569">
    <property type="entry name" value="HTH_Hin_like"/>
    <property type="match status" value="1"/>
</dbReference>
<dbReference type="PANTHER" id="PTHR30461">
    <property type="entry name" value="DNA-INVERTASE FROM LAMBDOID PROPHAGE"/>
    <property type="match status" value="1"/>
</dbReference>
<protein>
    <submittedName>
        <fullName evidence="5">DNA-invertase hin</fullName>
    </submittedName>
</protein>
<gene>
    <name evidence="5" type="primary">hin6</name>
    <name evidence="5" type="ORF">KOEU_39020</name>
</gene>
<dbReference type="SMART" id="SM00857">
    <property type="entry name" value="Resolvase"/>
    <property type="match status" value="1"/>
</dbReference>
<reference evidence="5" key="1">
    <citation type="submission" date="2015-08" db="EMBL/GenBank/DDBJ databases">
        <title>Draft genome sequence of Komagataeibacter europaeus CECT 8546 a cellulose producer strain from vinegar produced by the traditional method.</title>
        <authorList>
            <person name="Poehlein A."/>
            <person name="Valera M.J."/>
            <person name="Haack F.S."/>
            <person name="Mas A."/>
            <person name="Daniel R."/>
            <person name="Streit W.R."/>
            <person name="Mateo E."/>
        </authorList>
    </citation>
    <scope>NUCLEOTIDE SEQUENCE [LARGE SCALE GENOMIC DNA]</scope>
    <source>
        <strain evidence="5">CECT 8546</strain>
    </source>
</reference>
<dbReference type="SUPFAM" id="SSF46689">
    <property type="entry name" value="Homeodomain-like"/>
    <property type="match status" value="1"/>
</dbReference>
<feature type="domain" description="Resolvase/invertase-type recombinase catalytic" evidence="4">
    <location>
        <begin position="2"/>
        <end position="136"/>
    </location>
</feature>
<dbReference type="AlphaFoldDB" id="A0A0M0ECE1"/>
<dbReference type="SUPFAM" id="SSF53041">
    <property type="entry name" value="Resolvase-like"/>
    <property type="match status" value="1"/>
</dbReference>
<name>A0A0M0ECE1_KOMEU</name>
<comment type="caution">
    <text evidence="5">The sequence shown here is derived from an EMBL/GenBank/DDBJ whole genome shotgun (WGS) entry which is preliminary data.</text>
</comment>
<keyword evidence="2" id="KW-0238">DNA-binding</keyword>
<dbReference type="Pfam" id="PF02796">
    <property type="entry name" value="HTH_7"/>
    <property type="match status" value="1"/>
</dbReference>
<dbReference type="Proteomes" id="UP000037566">
    <property type="component" value="Unassembled WGS sequence"/>
</dbReference>
<dbReference type="InterPro" id="IPR036162">
    <property type="entry name" value="Resolvase-like_N_sf"/>
</dbReference>
<evidence type="ECO:0000256" key="3">
    <source>
        <dbReference type="ARBA" id="ARBA00023172"/>
    </source>
</evidence>
<dbReference type="Gene3D" id="1.10.10.60">
    <property type="entry name" value="Homeodomain-like"/>
    <property type="match status" value="1"/>
</dbReference>
<dbReference type="InterPro" id="IPR050639">
    <property type="entry name" value="SSR_resolvase"/>
</dbReference>
<dbReference type="PATRIC" id="fig|33995.3.peg.4317"/>
<dbReference type="InterPro" id="IPR009057">
    <property type="entry name" value="Homeodomain-like_sf"/>
</dbReference>
<dbReference type="InterPro" id="IPR006120">
    <property type="entry name" value="Resolvase_HTH_dom"/>
</dbReference>
<dbReference type="GO" id="GO:0000150">
    <property type="term" value="F:DNA strand exchange activity"/>
    <property type="evidence" value="ECO:0007669"/>
    <property type="project" value="InterPro"/>
</dbReference>
<organism evidence="5 6">
    <name type="scientific">Komagataeibacter europaeus</name>
    <name type="common">Gluconacetobacter europaeus</name>
    <dbReference type="NCBI Taxonomy" id="33995"/>
    <lineage>
        <taxon>Bacteria</taxon>
        <taxon>Pseudomonadati</taxon>
        <taxon>Pseudomonadota</taxon>
        <taxon>Alphaproteobacteria</taxon>
        <taxon>Acetobacterales</taxon>
        <taxon>Acetobacteraceae</taxon>
        <taxon>Komagataeibacter</taxon>
    </lineage>
</organism>
<evidence type="ECO:0000259" key="4">
    <source>
        <dbReference type="PROSITE" id="PS51736"/>
    </source>
</evidence>
<evidence type="ECO:0000256" key="1">
    <source>
        <dbReference type="ARBA" id="ARBA00009913"/>
    </source>
</evidence>
<dbReference type="Pfam" id="PF00239">
    <property type="entry name" value="Resolvase"/>
    <property type="match status" value="1"/>
</dbReference>
<evidence type="ECO:0000313" key="5">
    <source>
        <dbReference type="EMBL" id="KON62611.1"/>
    </source>
</evidence>